<sequence length="165" mass="18767">MDESRQFALHQEQLRVRNINASNGLLSRLVEYHGGDFKSEPVIIVEAPLPEPEPPPPIQDEWIMSIDDGPRAPTIKEIKLCVCRHFKISPIDMDSPRRAMNLALPRQVAMYLARTLTPRTFPEIAKRFGGRDHSTAVHAAQKIARMIESDRSFAATVRKLEAQFR</sequence>
<gene>
    <name evidence="2" type="ORF">AYJ54_00615</name>
</gene>
<dbReference type="GO" id="GO:0006270">
    <property type="term" value="P:DNA replication initiation"/>
    <property type="evidence" value="ECO:0007669"/>
    <property type="project" value="InterPro"/>
</dbReference>
<feature type="domain" description="Chromosomal replication initiator DnaA C-terminal" evidence="1">
    <location>
        <begin position="74"/>
        <end position="143"/>
    </location>
</feature>
<name>A0A176YFP4_9BRAD</name>
<protein>
    <recommendedName>
        <fullName evidence="1">Chromosomal replication initiator DnaA C-terminal domain-containing protein</fullName>
    </recommendedName>
</protein>
<dbReference type="CDD" id="cd06571">
    <property type="entry name" value="Bac_DnaA_C"/>
    <property type="match status" value="1"/>
</dbReference>
<comment type="caution">
    <text evidence="2">The sequence shown here is derived from an EMBL/GenBank/DDBJ whole genome shotgun (WGS) entry which is preliminary data.</text>
</comment>
<dbReference type="PANTHER" id="PTHR30050:SF2">
    <property type="entry name" value="CHROMOSOMAL REPLICATION INITIATOR PROTEIN DNAA"/>
    <property type="match status" value="1"/>
</dbReference>
<dbReference type="STRING" id="1505087.AYJ54_00615"/>
<accession>A0A176YFP4</accession>
<organism evidence="2 3">
    <name type="scientific">Bradyrhizobium centrolobii</name>
    <dbReference type="NCBI Taxonomy" id="1505087"/>
    <lineage>
        <taxon>Bacteria</taxon>
        <taxon>Pseudomonadati</taxon>
        <taxon>Pseudomonadota</taxon>
        <taxon>Alphaproteobacteria</taxon>
        <taxon>Hyphomicrobiales</taxon>
        <taxon>Nitrobacteraceae</taxon>
        <taxon>Bradyrhizobium</taxon>
    </lineage>
</organism>
<dbReference type="InterPro" id="IPR013159">
    <property type="entry name" value="DnaA_C"/>
</dbReference>
<dbReference type="EMBL" id="LUUB01000079">
    <property type="protein sequence ID" value="OAF05441.1"/>
    <property type="molecule type" value="Genomic_DNA"/>
</dbReference>
<evidence type="ECO:0000259" key="1">
    <source>
        <dbReference type="SMART" id="SM00760"/>
    </source>
</evidence>
<dbReference type="GO" id="GO:0003688">
    <property type="term" value="F:DNA replication origin binding"/>
    <property type="evidence" value="ECO:0007669"/>
    <property type="project" value="TreeGrafter"/>
</dbReference>
<dbReference type="Proteomes" id="UP000076959">
    <property type="component" value="Unassembled WGS sequence"/>
</dbReference>
<dbReference type="SMART" id="SM00760">
    <property type="entry name" value="Bac_DnaA_C"/>
    <property type="match status" value="1"/>
</dbReference>
<dbReference type="SUPFAM" id="SSF48295">
    <property type="entry name" value="TrpR-like"/>
    <property type="match status" value="1"/>
</dbReference>
<evidence type="ECO:0000313" key="2">
    <source>
        <dbReference type="EMBL" id="OAF05441.1"/>
    </source>
</evidence>
<proteinExistence type="predicted"/>
<dbReference type="Pfam" id="PF08299">
    <property type="entry name" value="Bac_DnaA_C"/>
    <property type="match status" value="1"/>
</dbReference>
<dbReference type="AlphaFoldDB" id="A0A176YFP4"/>
<dbReference type="InterPro" id="IPR010921">
    <property type="entry name" value="Trp_repressor/repl_initiator"/>
</dbReference>
<dbReference type="GO" id="GO:0005524">
    <property type="term" value="F:ATP binding"/>
    <property type="evidence" value="ECO:0007669"/>
    <property type="project" value="InterPro"/>
</dbReference>
<reference evidence="2 3" key="1">
    <citation type="submission" date="2016-03" db="EMBL/GenBank/DDBJ databases">
        <title>Draft Genome Sequence of the Strain BR 10245 (Bradyrhizobium sp.) isolated from nodules of Centrolobium paraense.</title>
        <authorList>
            <person name="Simoes-Araujo J.L.Sr."/>
            <person name="Barauna A.C."/>
            <person name="Silva K."/>
            <person name="Zilli J.E."/>
        </authorList>
    </citation>
    <scope>NUCLEOTIDE SEQUENCE [LARGE SCALE GENOMIC DNA]</scope>
    <source>
        <strain evidence="2 3">BR 10245</strain>
    </source>
</reference>
<keyword evidence="3" id="KW-1185">Reference proteome</keyword>
<dbReference type="PANTHER" id="PTHR30050">
    <property type="entry name" value="CHROMOSOMAL REPLICATION INITIATOR PROTEIN DNAA"/>
    <property type="match status" value="1"/>
</dbReference>
<dbReference type="GO" id="GO:0005886">
    <property type="term" value="C:plasma membrane"/>
    <property type="evidence" value="ECO:0007669"/>
    <property type="project" value="TreeGrafter"/>
</dbReference>
<evidence type="ECO:0000313" key="3">
    <source>
        <dbReference type="Proteomes" id="UP000076959"/>
    </source>
</evidence>
<dbReference type="Gene3D" id="1.10.1750.10">
    <property type="match status" value="1"/>
</dbReference>
<dbReference type="GO" id="GO:0006275">
    <property type="term" value="P:regulation of DNA replication"/>
    <property type="evidence" value="ECO:0007669"/>
    <property type="project" value="InterPro"/>
</dbReference>